<name>A0ABW6ID89_9CYAN</name>
<comment type="caution">
    <text evidence="2">The sequence shown here is derived from an EMBL/GenBank/DDBJ whole genome shotgun (WGS) entry which is preliminary data.</text>
</comment>
<organism evidence="2 3">
    <name type="scientific">Almyronema epifaneia S1</name>
    <dbReference type="NCBI Taxonomy" id="2991925"/>
    <lineage>
        <taxon>Bacteria</taxon>
        <taxon>Bacillati</taxon>
        <taxon>Cyanobacteriota</taxon>
        <taxon>Cyanophyceae</taxon>
        <taxon>Nodosilineales</taxon>
        <taxon>Nodosilineaceae</taxon>
        <taxon>Almyronema</taxon>
        <taxon>Almyronema epifaneia</taxon>
    </lineage>
</organism>
<reference evidence="2 3" key="1">
    <citation type="submission" date="2024-10" db="EMBL/GenBank/DDBJ databases">
        <authorList>
            <person name="Ratan Roy A."/>
            <person name="Morales Sandoval P.H."/>
            <person name="De Los Santos Villalobos S."/>
            <person name="Chakraborty S."/>
            <person name="Mukherjee J."/>
        </authorList>
    </citation>
    <scope>NUCLEOTIDE SEQUENCE [LARGE SCALE GENOMIC DNA]</scope>
    <source>
        <strain evidence="2 3">S1</strain>
    </source>
</reference>
<evidence type="ECO:0000256" key="1">
    <source>
        <dbReference type="SAM" id="SignalP"/>
    </source>
</evidence>
<sequence>MRSKAVAVAIALPLSVVTFCWGLATTAKADYETFELSPNFMPNPVRGQGQSGGTVWRDDCGYVNTNDAPDHILELTADFSALRVSVVSPGDVTLFMRRQGTSETKCVDDSNGTLLPEFVGTWPAGRYHIWIGDWDGEFYPYEIYISHE</sequence>
<proteinExistence type="predicted"/>
<accession>A0ABW6ID89</accession>
<keyword evidence="1" id="KW-0732">Signal</keyword>
<gene>
    <name evidence="2" type="ORF">ACFVKH_07025</name>
</gene>
<dbReference type="Proteomes" id="UP001600165">
    <property type="component" value="Unassembled WGS sequence"/>
</dbReference>
<evidence type="ECO:0008006" key="4">
    <source>
        <dbReference type="Google" id="ProtNLM"/>
    </source>
</evidence>
<dbReference type="RefSeq" id="WP_377963368.1">
    <property type="nucleotide sequence ID" value="NZ_JBHZOL010000046.1"/>
</dbReference>
<feature type="chain" id="PRO_5047188178" description="Peptidase S1" evidence="1">
    <location>
        <begin position="30"/>
        <end position="148"/>
    </location>
</feature>
<protein>
    <recommendedName>
        <fullName evidence="4">Peptidase S1</fullName>
    </recommendedName>
</protein>
<dbReference type="EMBL" id="JBHZOL010000046">
    <property type="protein sequence ID" value="MFE4106019.1"/>
    <property type="molecule type" value="Genomic_DNA"/>
</dbReference>
<keyword evidence="3" id="KW-1185">Reference proteome</keyword>
<evidence type="ECO:0000313" key="2">
    <source>
        <dbReference type="EMBL" id="MFE4106019.1"/>
    </source>
</evidence>
<evidence type="ECO:0000313" key="3">
    <source>
        <dbReference type="Proteomes" id="UP001600165"/>
    </source>
</evidence>
<feature type="signal peptide" evidence="1">
    <location>
        <begin position="1"/>
        <end position="29"/>
    </location>
</feature>